<name>A0A918JAZ5_9ACTN</name>
<evidence type="ECO:0000313" key="2">
    <source>
        <dbReference type="EMBL" id="GGW68480.1"/>
    </source>
</evidence>
<dbReference type="Pfam" id="PF16289">
    <property type="entry name" value="PIN_12"/>
    <property type="match status" value="1"/>
</dbReference>
<gene>
    <name evidence="2" type="ORF">GCM10010503_52320</name>
</gene>
<keyword evidence="3" id="KW-1185">Reference proteome</keyword>
<dbReference type="EMBL" id="BMUE01000012">
    <property type="protein sequence ID" value="GGW68480.1"/>
    <property type="molecule type" value="Genomic_DNA"/>
</dbReference>
<dbReference type="InterPro" id="IPR032557">
    <property type="entry name" value="DUF4935"/>
</dbReference>
<dbReference type="RefSeq" id="WP_190017796.1">
    <property type="nucleotide sequence ID" value="NZ_BMUE01000012.1"/>
</dbReference>
<comment type="caution">
    <text evidence="2">The sequence shown here is derived from an EMBL/GenBank/DDBJ whole genome shotgun (WGS) entry which is preliminary data.</text>
</comment>
<reference evidence="2 3" key="1">
    <citation type="journal article" date="2014" name="Int. J. Syst. Evol. Microbiol.">
        <title>Complete genome sequence of Corynebacterium casei LMG S-19264T (=DSM 44701T), isolated from a smear-ripened cheese.</title>
        <authorList>
            <consortium name="US DOE Joint Genome Institute (JGI-PGF)"/>
            <person name="Walter F."/>
            <person name="Albersmeier A."/>
            <person name="Kalinowski J."/>
            <person name="Ruckert C."/>
        </authorList>
    </citation>
    <scope>NUCLEOTIDE SEQUENCE [LARGE SCALE GENOMIC DNA]</scope>
    <source>
        <strain evidence="2 3">JCM 4490</strain>
    </source>
</reference>
<evidence type="ECO:0000259" key="1">
    <source>
        <dbReference type="Pfam" id="PF16289"/>
    </source>
</evidence>
<protein>
    <recommendedName>
        <fullName evidence="1">DUF4935 domain-containing protein</fullName>
    </recommendedName>
</protein>
<dbReference type="AlphaFoldDB" id="A0A918JAZ5"/>
<proteinExistence type="predicted"/>
<dbReference type="Proteomes" id="UP000620224">
    <property type="component" value="Unassembled WGS sequence"/>
</dbReference>
<sequence length="379" mass="42532">MIILDACTVEGMSLQGSSAELLRALREIGVQRIGIPWPAMQELIAHKTMEYRDAHASASSALNQLNRRTPWAEPQRLPDLQLEDAREHWRNEFEKLAEVIPVSLEALQESMFREANVLPPCKTAGAKKMKVGGRDAAIWLSAIEFAERNEQETIYFVSGNTNDFTHGTEYPELMAQDVLMVRDRFVHLTALDDVVSRFAQPCEVDATEAEEALHHPEAAAAISVALALAYPRQRSNNMPWSSQFGVMVDPADPWRVRAVGWWRGYTAQLTAVDKIQGYQIGWHKWCMATTSWLVVGLAQIDGRKPTVAASTWEVRLLFSLAEREDGTPFTILRSFKPEAPSTDRDVNTFGALVTGALPFDADADPFEEEMARLERTYVD</sequence>
<evidence type="ECO:0000313" key="3">
    <source>
        <dbReference type="Proteomes" id="UP000620224"/>
    </source>
</evidence>
<feature type="domain" description="DUF4935" evidence="1">
    <location>
        <begin position="2"/>
        <end position="164"/>
    </location>
</feature>
<organism evidence="2 3">
    <name type="scientific">Streptomyces lucensis JCM 4490</name>
    <dbReference type="NCBI Taxonomy" id="1306176"/>
    <lineage>
        <taxon>Bacteria</taxon>
        <taxon>Bacillati</taxon>
        <taxon>Actinomycetota</taxon>
        <taxon>Actinomycetes</taxon>
        <taxon>Kitasatosporales</taxon>
        <taxon>Streptomycetaceae</taxon>
        <taxon>Streptomyces</taxon>
    </lineage>
</organism>
<accession>A0A918JAZ5</accession>